<feature type="compositionally biased region" description="Basic and acidic residues" evidence="15">
    <location>
        <begin position="1064"/>
        <end position="1097"/>
    </location>
</feature>
<dbReference type="PANTHER" id="PTHR11630:SF47">
    <property type="entry name" value="DNA HELICASE MCM8"/>
    <property type="match status" value="1"/>
</dbReference>
<proteinExistence type="inferred from homology"/>
<keyword evidence="5" id="KW-0227">DNA damage</keyword>
<dbReference type="PROSITE" id="PS50051">
    <property type="entry name" value="MCM_2"/>
    <property type="match status" value="1"/>
</dbReference>
<dbReference type="VEuPathDB" id="PlasmoDB:PVP01_1310500"/>
<dbReference type="eggNOG" id="KOG0480">
    <property type="taxonomic scope" value="Eukaryota"/>
</dbReference>
<evidence type="ECO:0000256" key="12">
    <source>
        <dbReference type="ARBA" id="ARBA00042306"/>
    </source>
</evidence>
<keyword evidence="8 14" id="KW-0067">ATP-binding</keyword>
<reference evidence="17 18" key="1">
    <citation type="submission" date="2016-07" db="EMBL/GenBank/DDBJ databases">
        <authorList>
            <consortium name="Pathogen Informatics"/>
        </authorList>
    </citation>
    <scope>NUCLEOTIDE SEQUENCE [LARGE SCALE GENOMIC DNA]</scope>
</reference>
<evidence type="ECO:0000313" key="18">
    <source>
        <dbReference type="Proteomes" id="UP000196402"/>
    </source>
</evidence>
<feature type="compositionally biased region" description="Basic and acidic residues" evidence="15">
    <location>
        <begin position="479"/>
        <end position="488"/>
    </location>
</feature>
<dbReference type="PRINTS" id="PR01657">
    <property type="entry name" value="MCMFAMILY"/>
</dbReference>
<dbReference type="SUPFAM" id="SSF52540">
    <property type="entry name" value="P-loop containing nucleoside triphosphate hydrolases"/>
    <property type="match status" value="1"/>
</dbReference>
<feature type="compositionally biased region" description="Polar residues" evidence="15">
    <location>
        <begin position="608"/>
        <end position="619"/>
    </location>
</feature>
<dbReference type="Proteomes" id="UP000196402">
    <property type="component" value="Chromosome 13"/>
</dbReference>
<dbReference type="VEuPathDB" id="PlasmoDB:PVX_084595"/>
<comment type="catalytic activity">
    <reaction evidence="13">
        <text>ATP + H2O = ADP + phosphate + H(+)</text>
        <dbReference type="Rhea" id="RHEA:13065"/>
        <dbReference type="ChEBI" id="CHEBI:15377"/>
        <dbReference type="ChEBI" id="CHEBI:15378"/>
        <dbReference type="ChEBI" id="CHEBI:30616"/>
        <dbReference type="ChEBI" id="CHEBI:43474"/>
        <dbReference type="ChEBI" id="CHEBI:456216"/>
        <dbReference type="EC" id="3.6.4.12"/>
    </reaction>
</comment>
<comment type="subcellular location">
    <subcellularLocation>
        <location evidence="1">Nucleus</location>
    </subcellularLocation>
</comment>
<keyword evidence="7 17" id="KW-0347">Helicase</keyword>
<evidence type="ECO:0000256" key="15">
    <source>
        <dbReference type="SAM" id="MobiDB-lite"/>
    </source>
</evidence>
<feature type="compositionally biased region" description="Low complexity" evidence="15">
    <location>
        <begin position="732"/>
        <end position="751"/>
    </location>
</feature>
<evidence type="ECO:0000256" key="10">
    <source>
        <dbReference type="ARBA" id="ARBA00023204"/>
    </source>
</evidence>
<evidence type="ECO:0000313" key="17">
    <source>
        <dbReference type="EMBL" id="SCO69215.1"/>
    </source>
</evidence>
<feature type="compositionally biased region" description="Acidic residues" evidence="15">
    <location>
        <begin position="1098"/>
        <end position="1119"/>
    </location>
</feature>
<evidence type="ECO:0000256" key="13">
    <source>
        <dbReference type="ARBA" id="ARBA00047995"/>
    </source>
</evidence>
<dbReference type="Pfam" id="PF17855">
    <property type="entry name" value="MCM_lid"/>
    <property type="match status" value="1"/>
</dbReference>
<dbReference type="InterPro" id="IPR027417">
    <property type="entry name" value="P-loop_NTPase"/>
</dbReference>
<keyword evidence="6 17" id="KW-0378">Hydrolase</keyword>
<dbReference type="GO" id="GO:0000724">
    <property type="term" value="P:double-strand break repair via homologous recombination"/>
    <property type="evidence" value="ECO:0007669"/>
    <property type="project" value="UniProtKB-ARBA"/>
</dbReference>
<comment type="similarity">
    <text evidence="2 14">Belongs to the MCM family.</text>
</comment>
<dbReference type="EMBL" id="LT615251">
    <property type="protein sequence ID" value="SCO69215.1"/>
    <property type="molecule type" value="Genomic_DNA"/>
</dbReference>
<dbReference type="InterPro" id="IPR031327">
    <property type="entry name" value="MCM"/>
</dbReference>
<dbReference type="Gene3D" id="3.40.50.300">
    <property type="entry name" value="P-loop containing nucleotide triphosphate hydrolases"/>
    <property type="match status" value="1"/>
</dbReference>
<evidence type="ECO:0000256" key="8">
    <source>
        <dbReference type="ARBA" id="ARBA00022840"/>
    </source>
</evidence>
<feature type="compositionally biased region" description="Low complexity" evidence="15">
    <location>
        <begin position="133"/>
        <end position="154"/>
    </location>
</feature>
<feature type="region of interest" description="Disordered" evidence="15">
    <location>
        <begin position="608"/>
        <end position="651"/>
    </location>
</feature>
<feature type="region of interest" description="Disordered" evidence="15">
    <location>
        <begin position="127"/>
        <end position="160"/>
    </location>
</feature>
<keyword evidence="4 14" id="KW-0547">Nucleotide-binding</keyword>
<evidence type="ECO:0000256" key="9">
    <source>
        <dbReference type="ARBA" id="ARBA00023125"/>
    </source>
</evidence>
<protein>
    <recommendedName>
        <fullName evidence="3">DNA helicase</fullName>
        <ecNumber evidence="3">3.6.4.12</ecNumber>
    </recommendedName>
    <alternativeName>
        <fullName evidence="12">Minichromosome maintenance 8</fullName>
    </alternativeName>
</protein>
<evidence type="ECO:0000256" key="11">
    <source>
        <dbReference type="ARBA" id="ARBA00023242"/>
    </source>
</evidence>
<dbReference type="InterPro" id="IPR041562">
    <property type="entry name" value="MCM_lid"/>
</dbReference>
<organism evidence="17 18">
    <name type="scientific">Plasmodium vivax</name>
    <name type="common">malaria parasite P. vivax</name>
    <dbReference type="NCBI Taxonomy" id="5855"/>
    <lineage>
        <taxon>Eukaryota</taxon>
        <taxon>Sar</taxon>
        <taxon>Alveolata</taxon>
        <taxon>Apicomplexa</taxon>
        <taxon>Aconoidasida</taxon>
        <taxon>Haemosporida</taxon>
        <taxon>Plasmodiidae</taxon>
        <taxon>Plasmodium</taxon>
        <taxon>Plasmodium (Plasmodium)</taxon>
    </lineage>
</organism>
<keyword evidence="11" id="KW-0539">Nucleus</keyword>
<evidence type="ECO:0000256" key="1">
    <source>
        <dbReference type="ARBA" id="ARBA00004123"/>
    </source>
</evidence>
<evidence type="ECO:0000256" key="3">
    <source>
        <dbReference type="ARBA" id="ARBA00012551"/>
    </source>
</evidence>
<dbReference type="InterPro" id="IPR018525">
    <property type="entry name" value="MCM_CS"/>
</dbReference>
<evidence type="ECO:0000256" key="2">
    <source>
        <dbReference type="ARBA" id="ARBA00008010"/>
    </source>
</evidence>
<evidence type="ECO:0000259" key="16">
    <source>
        <dbReference type="PROSITE" id="PS50051"/>
    </source>
</evidence>
<dbReference type="GO" id="GO:0006260">
    <property type="term" value="P:DNA replication"/>
    <property type="evidence" value="ECO:0007669"/>
    <property type="project" value="InterPro"/>
</dbReference>
<dbReference type="FunFam" id="2.20.28.10:FF:000007">
    <property type="entry name" value="DNA helicase MCM8 isoform X1"/>
    <property type="match status" value="1"/>
</dbReference>
<dbReference type="VEuPathDB" id="PlasmoDB:PVW1_130017300"/>
<feature type="region of interest" description="Disordered" evidence="15">
    <location>
        <begin position="479"/>
        <end position="537"/>
    </location>
</feature>
<feature type="domain" description="MCM C-terminal AAA(+) ATPase" evidence="16">
    <location>
        <begin position="809"/>
        <end position="1016"/>
    </location>
</feature>
<dbReference type="EC" id="3.6.4.12" evidence="3"/>
<keyword evidence="9 14" id="KW-0238">DNA-binding</keyword>
<feature type="region of interest" description="Disordered" evidence="15">
    <location>
        <begin position="681"/>
        <end position="785"/>
    </location>
</feature>
<dbReference type="SUPFAM" id="SSF50249">
    <property type="entry name" value="Nucleic acid-binding proteins"/>
    <property type="match status" value="1"/>
</dbReference>
<evidence type="ECO:0000256" key="14">
    <source>
        <dbReference type="RuleBase" id="RU004070"/>
    </source>
</evidence>
<dbReference type="VEuPathDB" id="PlasmoDB:PVPAM_130025900"/>
<dbReference type="Gene3D" id="2.40.50.140">
    <property type="entry name" value="Nucleic acid-binding proteins"/>
    <property type="match status" value="1"/>
</dbReference>
<dbReference type="InterPro" id="IPR001208">
    <property type="entry name" value="MCM_dom"/>
</dbReference>
<dbReference type="PROSITE" id="PS00847">
    <property type="entry name" value="MCM_1"/>
    <property type="match status" value="1"/>
</dbReference>
<dbReference type="Gene3D" id="2.20.28.10">
    <property type="match status" value="1"/>
</dbReference>
<feature type="region of interest" description="Disordered" evidence="15">
    <location>
        <begin position="1023"/>
        <end position="1121"/>
    </location>
</feature>
<dbReference type="GO" id="GO:0005634">
    <property type="term" value="C:nucleus"/>
    <property type="evidence" value="ECO:0007669"/>
    <property type="project" value="UniProtKB-SubCell"/>
</dbReference>
<feature type="compositionally biased region" description="Polar residues" evidence="15">
    <location>
        <begin position="712"/>
        <end position="723"/>
    </location>
</feature>
<evidence type="ECO:0000256" key="6">
    <source>
        <dbReference type="ARBA" id="ARBA00022801"/>
    </source>
</evidence>
<name>A0A1G4H2Z2_PLAVI</name>
<feature type="compositionally biased region" description="Low complexity" evidence="15">
    <location>
        <begin position="759"/>
        <end position="771"/>
    </location>
</feature>
<gene>
    <name evidence="17" type="ORF">PVT01_130015600</name>
</gene>
<dbReference type="GO" id="GO:0005524">
    <property type="term" value="F:ATP binding"/>
    <property type="evidence" value="ECO:0007669"/>
    <property type="project" value="UniProtKB-KW"/>
</dbReference>
<dbReference type="InterPro" id="IPR012340">
    <property type="entry name" value="NA-bd_OB-fold"/>
</dbReference>
<accession>A0A1G4H2Z2</accession>
<dbReference type="GO" id="GO:0017116">
    <property type="term" value="F:single-stranded DNA helicase activity"/>
    <property type="evidence" value="ECO:0007669"/>
    <property type="project" value="TreeGrafter"/>
</dbReference>
<dbReference type="GO" id="GO:0003697">
    <property type="term" value="F:single-stranded DNA binding"/>
    <property type="evidence" value="ECO:0007669"/>
    <property type="project" value="TreeGrafter"/>
</dbReference>
<evidence type="ECO:0000256" key="4">
    <source>
        <dbReference type="ARBA" id="ARBA00022741"/>
    </source>
</evidence>
<dbReference type="SMART" id="SM00350">
    <property type="entry name" value="MCM"/>
    <property type="match status" value="1"/>
</dbReference>
<dbReference type="PANTHER" id="PTHR11630">
    <property type="entry name" value="DNA REPLICATION LICENSING FACTOR MCM FAMILY MEMBER"/>
    <property type="match status" value="1"/>
</dbReference>
<dbReference type="GO" id="GO:0042555">
    <property type="term" value="C:MCM complex"/>
    <property type="evidence" value="ECO:0007669"/>
    <property type="project" value="TreeGrafter"/>
</dbReference>
<keyword evidence="10" id="KW-0234">DNA repair</keyword>
<evidence type="ECO:0000256" key="5">
    <source>
        <dbReference type="ARBA" id="ARBA00022763"/>
    </source>
</evidence>
<dbReference type="GO" id="GO:0016887">
    <property type="term" value="F:ATP hydrolysis activity"/>
    <property type="evidence" value="ECO:0007669"/>
    <property type="project" value="RHEA"/>
</dbReference>
<sequence length="1325" mass="147963">MDTLVHLYFNQSELNDDVKTLILSWVTFFKNNWSSLFNVDKEIVLNLEFFLDNKKLINRNAPPNNEVYLHELKKNPEIVLKFMKLALHLLLCKMLDIEAVSTEEVPVGVSEGIRFEPLGRDDLHIASKESKNSGDSNDSSGSSDSSGGHSSDSASRVRRGRRVVGTQISGVGSHLGGGLLSGGSHLGRGGYFIGGGHLGIRSAAMRSAAASPRSPFIRRDEISDFENDDPLISELKCYRYKESEFFKAYFLTNRITIYIYNWNKLNKFENLKSEKVNQLICLRGSVLRVSPIQLLITKLDFICEKCKGIIQVEFTDGKFDTPKKCPNPNCDSRNFHPIRESAKSIEYQKIILKENKKILSSMNEMGDSNVKNLTVTLEVSKFFINSCVPGNYVEVVGILKVISYNNNYLINGKNSIYNMYVDCLSIFPLSSKKYLNNSSFNFEKVKETKNRLYNSLLWESYFDKIEKKRLLYCGEEKAPSGDIRHGEEADPAGGDQPTAMEGGHISRDHPTAIEGHPTGGDQSTAIQGNPVGGTHLRSLTTTETNAAPVCSQSYSPLGAANYDATSEIDIKAKTNVSFDASTVNNSIEMNTYEEIICAGIGEMLSEGAATTSGDSQSGVPQFRDSVEKAPTSNGEKKNAGEDPPVVGDTNRETSTILEDLQLDDDELCMYGDYIDEESMGIERKRKRGQGDYGGEREPGELGWPAHPGGMNQEWQSIWPSGANQGWKPFQAGQPIEPGQPTQPGQPSQPGKPSHPDGPNAPNAPNAPNDPNHPNHPNHPNDDRHFNQTTQFDAKVLEFIDDMHKYGKNKFYLLVASLCPRIIMNSYIKAGMLLSLLGGKTIYDEYKQIKRRGNIHNLLIGDPGLGKSRILQYVSNIIENSLFICSTSTSINGLTACAFKDATNNEYSLEGGALVLSDKGICCIDELDKISLTDQQSFLECMESQCINISKAGIVCNLKTRCSIIAASNPKEGKYNYNKTIFENIKIPFPLLTRFDLVFLLTDKMSEEKDYRISNYLINSNYDAQGKKKKKKKRRRRERERTPRGGSRKGANSKGANRKGAQKKGVPEADQREGHGSDGKDGSHGSGERGERGERCERDDSEGSDGSDDSDDSDLDDEDMFSPKNDLLNKCKQIDERSYLPVELLGVFIKYCRKCIFPTLSDEAKKYIRKFYLHLRSLSATHSNISSPITIRQLESLIRLCQARARGDLSNVVTLYHAKEVVEIYQKTIFYPAYLKTLNFREKTASRMSRGKSAAAISNVFKEGIIQLVKQRENKIFNKDLRNLAKSVILAAESYISDEALIHYVNNEGFILYKGGYWQVDPFYLR</sequence>
<dbReference type="Pfam" id="PF17207">
    <property type="entry name" value="MCM_OB"/>
    <property type="match status" value="1"/>
</dbReference>
<dbReference type="Pfam" id="PF00493">
    <property type="entry name" value="MCM"/>
    <property type="match status" value="1"/>
</dbReference>
<feature type="compositionally biased region" description="Basic residues" evidence="15">
    <location>
        <begin position="1026"/>
        <end position="1037"/>
    </location>
</feature>
<evidence type="ECO:0000256" key="7">
    <source>
        <dbReference type="ARBA" id="ARBA00022806"/>
    </source>
</evidence>
<dbReference type="InterPro" id="IPR033762">
    <property type="entry name" value="MCM_OB"/>
</dbReference>